<keyword evidence="2" id="KW-1185">Reference proteome</keyword>
<sequence>MCASGRALQALGELDSKAQNLRDPSRVAPSACAEAPACVSSIISFPASVPQANLTTYLQMTLRPRLS</sequence>
<proteinExistence type="predicted"/>
<dbReference type="Proteomes" id="UP000052978">
    <property type="component" value="Unassembled WGS sequence"/>
</dbReference>
<evidence type="ECO:0000313" key="1">
    <source>
        <dbReference type="EMBL" id="EPQ10238.1"/>
    </source>
</evidence>
<gene>
    <name evidence="1" type="ORF">D623_10017128</name>
</gene>
<dbReference type="EMBL" id="KE162966">
    <property type="protein sequence ID" value="EPQ10238.1"/>
    <property type="molecule type" value="Genomic_DNA"/>
</dbReference>
<organism evidence="1 2">
    <name type="scientific">Myotis brandtii</name>
    <name type="common">Brandt's bat</name>
    <dbReference type="NCBI Taxonomy" id="109478"/>
    <lineage>
        <taxon>Eukaryota</taxon>
        <taxon>Metazoa</taxon>
        <taxon>Chordata</taxon>
        <taxon>Craniata</taxon>
        <taxon>Vertebrata</taxon>
        <taxon>Euteleostomi</taxon>
        <taxon>Mammalia</taxon>
        <taxon>Eutheria</taxon>
        <taxon>Laurasiatheria</taxon>
        <taxon>Chiroptera</taxon>
        <taxon>Yangochiroptera</taxon>
        <taxon>Vespertilionidae</taxon>
        <taxon>Myotis</taxon>
    </lineage>
</organism>
<dbReference type="AlphaFoldDB" id="S7PHR2"/>
<evidence type="ECO:0000313" key="2">
    <source>
        <dbReference type="Proteomes" id="UP000052978"/>
    </source>
</evidence>
<name>S7PHR2_MYOBR</name>
<accession>S7PHR2</accession>
<reference evidence="1 2" key="1">
    <citation type="journal article" date="2013" name="Nat. Commun.">
        <title>Genome analysis reveals insights into physiology and longevity of the Brandt's bat Myotis brandtii.</title>
        <authorList>
            <person name="Seim I."/>
            <person name="Fang X."/>
            <person name="Xiong Z."/>
            <person name="Lobanov A.V."/>
            <person name="Huang Z."/>
            <person name="Ma S."/>
            <person name="Feng Y."/>
            <person name="Turanov A.A."/>
            <person name="Zhu Y."/>
            <person name="Lenz T.L."/>
            <person name="Gerashchenko M.V."/>
            <person name="Fan D."/>
            <person name="Hee Yim S."/>
            <person name="Yao X."/>
            <person name="Jordan D."/>
            <person name="Xiong Y."/>
            <person name="Ma Y."/>
            <person name="Lyapunov A.N."/>
            <person name="Chen G."/>
            <person name="Kulakova O.I."/>
            <person name="Sun Y."/>
            <person name="Lee S.G."/>
            <person name="Bronson R.T."/>
            <person name="Moskalev A.A."/>
            <person name="Sunyaev S.R."/>
            <person name="Zhang G."/>
            <person name="Krogh A."/>
            <person name="Wang J."/>
            <person name="Gladyshev V.N."/>
        </authorList>
    </citation>
    <scope>NUCLEOTIDE SEQUENCE [LARGE SCALE GENOMIC DNA]</scope>
</reference>
<protein>
    <submittedName>
        <fullName evidence="1">Uncharacterized protein</fullName>
    </submittedName>
</protein>